<dbReference type="InterPro" id="IPR050648">
    <property type="entry name" value="F-box_LRR-repeat"/>
</dbReference>
<keyword evidence="2" id="KW-1185">Reference proteome</keyword>
<reference evidence="1 2" key="1">
    <citation type="submission" date="2023-04" db="EMBL/GenBank/DDBJ databases">
        <title>Genome of Basidiobolus ranarum AG-B5.</title>
        <authorList>
            <person name="Stajich J.E."/>
            <person name="Carter-House D."/>
            <person name="Gryganskyi A."/>
        </authorList>
    </citation>
    <scope>NUCLEOTIDE SEQUENCE [LARGE SCALE GENOMIC DNA]</scope>
    <source>
        <strain evidence="1 2">AG-B5</strain>
    </source>
</reference>
<proteinExistence type="predicted"/>
<dbReference type="SUPFAM" id="SSF52047">
    <property type="entry name" value="RNI-like"/>
    <property type="match status" value="1"/>
</dbReference>
<evidence type="ECO:0000313" key="1">
    <source>
        <dbReference type="EMBL" id="KAK9768526.1"/>
    </source>
</evidence>
<protein>
    <recommendedName>
        <fullName evidence="3">RNI-like protein</fullName>
    </recommendedName>
</protein>
<dbReference type="PANTHER" id="PTHR13382">
    <property type="entry name" value="MITOCHONDRIAL ATP SYNTHASE COUPLING FACTOR B"/>
    <property type="match status" value="1"/>
</dbReference>
<dbReference type="InterPro" id="IPR032675">
    <property type="entry name" value="LRR_dom_sf"/>
</dbReference>
<gene>
    <name evidence="1" type="ORF">K7432_000739</name>
</gene>
<evidence type="ECO:0008006" key="3">
    <source>
        <dbReference type="Google" id="ProtNLM"/>
    </source>
</evidence>
<accession>A0ABR2X430</accession>
<evidence type="ECO:0000313" key="2">
    <source>
        <dbReference type="Proteomes" id="UP001479436"/>
    </source>
</evidence>
<dbReference type="Gene3D" id="3.80.10.10">
    <property type="entry name" value="Ribonuclease Inhibitor"/>
    <property type="match status" value="1"/>
</dbReference>
<dbReference type="SMART" id="SM00367">
    <property type="entry name" value="LRR_CC"/>
    <property type="match status" value="3"/>
</dbReference>
<dbReference type="InterPro" id="IPR006553">
    <property type="entry name" value="Leu-rich_rpt_Cys-con_subtyp"/>
</dbReference>
<organism evidence="1 2">
    <name type="scientific">Basidiobolus ranarum</name>
    <dbReference type="NCBI Taxonomy" id="34480"/>
    <lineage>
        <taxon>Eukaryota</taxon>
        <taxon>Fungi</taxon>
        <taxon>Fungi incertae sedis</taxon>
        <taxon>Zoopagomycota</taxon>
        <taxon>Entomophthoromycotina</taxon>
        <taxon>Basidiobolomycetes</taxon>
        <taxon>Basidiobolales</taxon>
        <taxon>Basidiobolaceae</taxon>
        <taxon>Basidiobolus</taxon>
    </lineage>
</organism>
<comment type="caution">
    <text evidence="1">The sequence shown here is derived from an EMBL/GenBank/DDBJ whole genome shotgun (WGS) entry which is preliminary data.</text>
</comment>
<dbReference type="Proteomes" id="UP001479436">
    <property type="component" value="Unassembled WGS sequence"/>
</dbReference>
<name>A0ABR2X430_9FUNG</name>
<sequence length="284" mass="32030">MRECAAEETTIDYGSIVVKLDLSNVRFCLPEEIDIASWALGENLQELNLFNCTRVTDYSVFKILHLGSLRAIKFGENQFLSDIILFQIAERCTELTSLSVQSCHKISNEGLSAVITRCSKLVELSIVHCRQINNKTIRKVIKYSAPNLISFTLRRCSRIDQAILSKLGTACENLRTLELTLSYYVNPAVLKSFANIPTLTTLRVGVADPTEDIFELEELLDPLTGFQSLTALYLSFPNLQPAFLIRLILALKKLRFITILGSQFITENFQKSILDEYGVVVSFF</sequence>
<dbReference type="EMBL" id="JASJQH010000014">
    <property type="protein sequence ID" value="KAK9768526.1"/>
    <property type="molecule type" value="Genomic_DNA"/>
</dbReference>